<comment type="similarity">
    <text evidence="1">Belongs to the CIA30 family.</text>
</comment>
<dbReference type="PANTHER" id="PTHR13194">
    <property type="entry name" value="COMPLEX I INTERMEDIATE-ASSOCIATED PROTEIN 30"/>
    <property type="match status" value="1"/>
</dbReference>
<accession>A0A8H3EUI4</accession>
<dbReference type="GO" id="GO:0010257">
    <property type="term" value="P:NADH dehydrogenase complex assembly"/>
    <property type="evidence" value="ECO:0007669"/>
    <property type="project" value="TreeGrafter"/>
</dbReference>
<gene>
    <name evidence="3" type="ORF">HETSPECPRED_010116</name>
</gene>
<sequence>MPGKCVLFGDSKPFLPPPWQTTDDRVRGGSSQSYLAALPNNGARFYGNLDTKTLGGAGFASQFSPIGGQNCNSTSVVASQEGSTSEGETVWDLSDYDGLQINLGKGDGKTYTMILKDERSDVKRDDGREKAGISWEVEISAEKDGVNVWKTWSDFKAFYRGKEKDDAGKLNRSQIRRIGLMMRRFGPVAQA</sequence>
<reference evidence="3" key="1">
    <citation type="submission" date="2021-03" db="EMBL/GenBank/DDBJ databases">
        <authorList>
            <person name="Tagirdzhanova G."/>
        </authorList>
    </citation>
    <scope>NUCLEOTIDE SEQUENCE</scope>
</reference>
<protein>
    <recommendedName>
        <fullName evidence="2">NADH:ubiquinone oxidoreductase intermediate-associated protein 30 domain-containing protein</fullName>
    </recommendedName>
</protein>
<feature type="domain" description="NADH:ubiquinone oxidoreductase intermediate-associated protein 30" evidence="2">
    <location>
        <begin position="18"/>
        <end position="185"/>
    </location>
</feature>
<dbReference type="Pfam" id="PF08547">
    <property type="entry name" value="CIA30"/>
    <property type="match status" value="1"/>
</dbReference>
<evidence type="ECO:0000256" key="1">
    <source>
        <dbReference type="ARBA" id="ARBA00007884"/>
    </source>
</evidence>
<name>A0A8H3EUI4_9LECA</name>
<dbReference type="Proteomes" id="UP000664521">
    <property type="component" value="Unassembled WGS sequence"/>
</dbReference>
<dbReference type="AlphaFoldDB" id="A0A8H3EUI4"/>
<dbReference type="OrthoDB" id="426386at2759"/>
<organism evidence="3 4">
    <name type="scientific">Heterodermia speciosa</name>
    <dbReference type="NCBI Taxonomy" id="116794"/>
    <lineage>
        <taxon>Eukaryota</taxon>
        <taxon>Fungi</taxon>
        <taxon>Dikarya</taxon>
        <taxon>Ascomycota</taxon>
        <taxon>Pezizomycotina</taxon>
        <taxon>Lecanoromycetes</taxon>
        <taxon>OSLEUM clade</taxon>
        <taxon>Lecanoromycetidae</taxon>
        <taxon>Caliciales</taxon>
        <taxon>Physciaceae</taxon>
        <taxon>Heterodermia</taxon>
    </lineage>
</organism>
<dbReference type="PANTHER" id="PTHR13194:SF19">
    <property type="entry name" value="NAD(P)-BINDING ROSSMANN-FOLD SUPERFAMILY PROTEIN"/>
    <property type="match status" value="1"/>
</dbReference>
<dbReference type="InterPro" id="IPR008979">
    <property type="entry name" value="Galactose-bd-like_sf"/>
</dbReference>
<evidence type="ECO:0000259" key="2">
    <source>
        <dbReference type="Pfam" id="PF08547"/>
    </source>
</evidence>
<dbReference type="InterPro" id="IPR039131">
    <property type="entry name" value="NDUFAF1"/>
</dbReference>
<evidence type="ECO:0000313" key="4">
    <source>
        <dbReference type="Proteomes" id="UP000664521"/>
    </source>
</evidence>
<dbReference type="SUPFAM" id="SSF49785">
    <property type="entry name" value="Galactose-binding domain-like"/>
    <property type="match status" value="1"/>
</dbReference>
<proteinExistence type="inferred from homology"/>
<dbReference type="EMBL" id="CAJPDS010000009">
    <property type="protein sequence ID" value="CAF9910603.1"/>
    <property type="molecule type" value="Genomic_DNA"/>
</dbReference>
<evidence type="ECO:0000313" key="3">
    <source>
        <dbReference type="EMBL" id="CAF9910603.1"/>
    </source>
</evidence>
<dbReference type="GO" id="GO:0051082">
    <property type="term" value="F:unfolded protein binding"/>
    <property type="evidence" value="ECO:0007669"/>
    <property type="project" value="TreeGrafter"/>
</dbReference>
<comment type="caution">
    <text evidence="3">The sequence shown here is derived from an EMBL/GenBank/DDBJ whole genome shotgun (WGS) entry which is preliminary data.</text>
</comment>
<dbReference type="InterPro" id="IPR013857">
    <property type="entry name" value="NADH-UbQ_OxRdtase-assoc_prot30"/>
</dbReference>
<keyword evidence="4" id="KW-1185">Reference proteome</keyword>